<feature type="domain" description="HTH tetR-type" evidence="5">
    <location>
        <begin position="31"/>
        <end position="91"/>
    </location>
</feature>
<dbReference type="SUPFAM" id="SSF46689">
    <property type="entry name" value="Homeodomain-like"/>
    <property type="match status" value="1"/>
</dbReference>
<evidence type="ECO:0000256" key="3">
    <source>
        <dbReference type="ARBA" id="ARBA00023163"/>
    </source>
</evidence>
<dbReference type="Gene3D" id="1.10.357.10">
    <property type="entry name" value="Tetracycline Repressor, domain 2"/>
    <property type="match status" value="1"/>
</dbReference>
<evidence type="ECO:0000313" key="7">
    <source>
        <dbReference type="Proteomes" id="UP000077519"/>
    </source>
</evidence>
<dbReference type="Proteomes" id="UP000077519">
    <property type="component" value="Unassembled WGS sequence"/>
</dbReference>
<evidence type="ECO:0000256" key="4">
    <source>
        <dbReference type="PROSITE-ProRule" id="PRU00335"/>
    </source>
</evidence>
<dbReference type="PANTHER" id="PTHR30055">
    <property type="entry name" value="HTH-TYPE TRANSCRIPTIONAL REGULATOR RUTR"/>
    <property type="match status" value="1"/>
</dbReference>
<dbReference type="PRINTS" id="PR00455">
    <property type="entry name" value="HTHTETR"/>
</dbReference>
<evidence type="ECO:0000259" key="5">
    <source>
        <dbReference type="PROSITE" id="PS50977"/>
    </source>
</evidence>
<keyword evidence="1" id="KW-0805">Transcription regulation</keyword>
<protein>
    <recommendedName>
        <fullName evidence="5">HTH tetR-type domain-containing protein</fullName>
    </recommendedName>
</protein>
<dbReference type="InterPro" id="IPR001647">
    <property type="entry name" value="HTH_TetR"/>
</dbReference>
<comment type="caution">
    <text evidence="6">The sequence shown here is derived from an EMBL/GenBank/DDBJ whole genome shotgun (WGS) entry which is preliminary data.</text>
</comment>
<dbReference type="SUPFAM" id="SSF48498">
    <property type="entry name" value="Tetracyclin repressor-like, C-terminal domain"/>
    <property type="match status" value="1"/>
</dbReference>
<dbReference type="EMBL" id="LVHI01000005">
    <property type="protein sequence ID" value="OAK56247.1"/>
    <property type="molecule type" value="Genomic_DNA"/>
</dbReference>
<gene>
    <name evidence="6" type="ORF">A3K89_17415</name>
</gene>
<dbReference type="InterPro" id="IPR009057">
    <property type="entry name" value="Homeodomain-like_sf"/>
</dbReference>
<keyword evidence="2 4" id="KW-0238">DNA-binding</keyword>
<accession>A0A177YL10</accession>
<evidence type="ECO:0000256" key="1">
    <source>
        <dbReference type="ARBA" id="ARBA00023015"/>
    </source>
</evidence>
<name>A0A177YL10_9NOCA</name>
<dbReference type="InterPro" id="IPR050109">
    <property type="entry name" value="HTH-type_TetR-like_transc_reg"/>
</dbReference>
<feature type="DNA-binding region" description="H-T-H motif" evidence="4">
    <location>
        <begin position="54"/>
        <end position="73"/>
    </location>
</feature>
<dbReference type="InterPro" id="IPR036271">
    <property type="entry name" value="Tet_transcr_reg_TetR-rel_C_sf"/>
</dbReference>
<sequence length="242" mass="25984">MRQMAVFLAMGDGMPAVSDAPSPDRRRGHAEATRTSIFDAAAREFARHGYVAASINAILAECGYTKGGFYFHFASKVDLAHAVVDAATARYAAIAEQWQSAPGDPLDVLAELVDALAAAFVSDRMLRAEVHLSITPDLHCQGADTGGRAWEAAALDLVERAQTLGHLDRGVDACAMVRALATMLAGYRYLAEPDVDLGTLRDRFSESVRVVVSAKSATNTDWRRPDCVDAALEVVECDESVL</sequence>
<dbReference type="GO" id="GO:0000976">
    <property type="term" value="F:transcription cis-regulatory region binding"/>
    <property type="evidence" value="ECO:0007669"/>
    <property type="project" value="TreeGrafter"/>
</dbReference>
<proteinExistence type="predicted"/>
<evidence type="ECO:0000313" key="6">
    <source>
        <dbReference type="EMBL" id="OAK56247.1"/>
    </source>
</evidence>
<reference evidence="6 7" key="1">
    <citation type="submission" date="2016-03" db="EMBL/GenBank/DDBJ databases">
        <title>Genome sequence of Rhodococcus kyotonensis KB10.</title>
        <authorList>
            <person name="Jeong H."/>
            <person name="Hong C.E."/>
            <person name="Jo S.H."/>
            <person name="Park J.M."/>
        </authorList>
    </citation>
    <scope>NUCLEOTIDE SEQUENCE [LARGE SCALE GENOMIC DNA]</scope>
    <source>
        <strain evidence="6 7">KB10</strain>
    </source>
</reference>
<evidence type="ECO:0000256" key="2">
    <source>
        <dbReference type="ARBA" id="ARBA00023125"/>
    </source>
</evidence>
<keyword evidence="3" id="KW-0804">Transcription</keyword>
<dbReference type="AlphaFoldDB" id="A0A177YL10"/>
<dbReference type="PANTHER" id="PTHR30055:SF234">
    <property type="entry name" value="HTH-TYPE TRANSCRIPTIONAL REGULATOR BETI"/>
    <property type="match status" value="1"/>
</dbReference>
<keyword evidence="7" id="KW-1185">Reference proteome</keyword>
<dbReference type="GO" id="GO:0003700">
    <property type="term" value="F:DNA-binding transcription factor activity"/>
    <property type="evidence" value="ECO:0007669"/>
    <property type="project" value="TreeGrafter"/>
</dbReference>
<organism evidence="6 7">
    <name type="scientific">Rhodococcoides kyotonense</name>
    <dbReference type="NCBI Taxonomy" id="398843"/>
    <lineage>
        <taxon>Bacteria</taxon>
        <taxon>Bacillati</taxon>
        <taxon>Actinomycetota</taxon>
        <taxon>Actinomycetes</taxon>
        <taxon>Mycobacteriales</taxon>
        <taxon>Nocardiaceae</taxon>
        <taxon>Rhodococcoides</taxon>
    </lineage>
</organism>
<dbReference type="PROSITE" id="PS50977">
    <property type="entry name" value="HTH_TETR_2"/>
    <property type="match status" value="1"/>
</dbReference>
<dbReference type="Pfam" id="PF00440">
    <property type="entry name" value="TetR_N"/>
    <property type="match status" value="1"/>
</dbReference>